<dbReference type="Pfam" id="PF00069">
    <property type="entry name" value="Pkinase"/>
    <property type="match status" value="1"/>
</dbReference>
<dbReference type="InterPro" id="IPR011009">
    <property type="entry name" value="Kinase-like_dom_sf"/>
</dbReference>
<dbReference type="PROSITE" id="PS00107">
    <property type="entry name" value="PROTEIN_KINASE_ATP"/>
    <property type="match status" value="1"/>
</dbReference>
<evidence type="ECO:0000256" key="4">
    <source>
        <dbReference type="ARBA" id="ARBA00022527"/>
    </source>
</evidence>
<evidence type="ECO:0000259" key="13">
    <source>
        <dbReference type="PROSITE" id="PS50011"/>
    </source>
</evidence>
<dbReference type="InterPro" id="IPR000719">
    <property type="entry name" value="Prot_kinase_dom"/>
</dbReference>
<evidence type="ECO:0000256" key="6">
    <source>
        <dbReference type="ARBA" id="ARBA00022741"/>
    </source>
</evidence>
<reference evidence="14 15" key="1">
    <citation type="submission" date="2024-01" db="EMBL/GenBank/DDBJ databases">
        <title>The complete chloroplast genome sequence of Lithospermum erythrorhizon: insights into the phylogenetic relationship among Boraginaceae species and the maternal lineages of purple gromwells.</title>
        <authorList>
            <person name="Okada T."/>
            <person name="Watanabe K."/>
        </authorList>
    </citation>
    <scope>NUCLEOTIDE SEQUENCE [LARGE SCALE GENOMIC DNA]</scope>
</reference>
<evidence type="ECO:0000256" key="10">
    <source>
        <dbReference type="ARBA" id="ARBA00023288"/>
    </source>
</evidence>
<dbReference type="GO" id="GO:0004674">
    <property type="term" value="F:protein serine/threonine kinase activity"/>
    <property type="evidence" value="ECO:0007669"/>
    <property type="project" value="UniProtKB-KW"/>
</dbReference>
<dbReference type="Gene3D" id="1.10.510.10">
    <property type="entry name" value="Transferase(Phosphotransferase) domain 1"/>
    <property type="match status" value="1"/>
</dbReference>
<protein>
    <recommendedName>
        <fullName evidence="13">Protein kinase domain-containing protein</fullName>
    </recommendedName>
</protein>
<dbReference type="CDD" id="cd14066">
    <property type="entry name" value="STKc_IRAK"/>
    <property type="match status" value="1"/>
</dbReference>
<dbReference type="PROSITE" id="PS50011">
    <property type="entry name" value="PROTEIN_KINASE_DOM"/>
    <property type="match status" value="1"/>
</dbReference>
<comment type="similarity">
    <text evidence="2">Belongs to the protein kinase superfamily. Ser/Thr protein kinase family.</text>
</comment>
<evidence type="ECO:0000313" key="14">
    <source>
        <dbReference type="EMBL" id="GAA0147434.1"/>
    </source>
</evidence>
<proteinExistence type="inferred from homology"/>
<dbReference type="PROSITE" id="PS00108">
    <property type="entry name" value="PROTEIN_KINASE_ST"/>
    <property type="match status" value="1"/>
</dbReference>
<keyword evidence="9" id="KW-0472">Membrane</keyword>
<evidence type="ECO:0000256" key="3">
    <source>
        <dbReference type="ARBA" id="ARBA00022475"/>
    </source>
</evidence>
<sequence length="355" mass="39537">MMKNPLKSSRSSVQAKDAYDDSEALSTIARSVSMSAGNSKQKRIAEDVLRYGNVKVAAEVFTFRELAAATDNFDPDLLIGEGGFGRVYQGRLKKTNQIVAMKQLDMTGSQGNQEFLAEVLTLSLVDHPNLLSLIGYCADGRQRILVHEYMPNGSLEHHLFDVSPDRKPLDWYTRMRIVTGAAQGLEYLHDAVNPPIIYRDFKATNILLDEHFNPKLSDFGLAKLGPEGKDHVSSTRVMGTYGYCAPEYAQTGKLTIKCDVYSFGVVLLEIIAGRRAIDNTRTTEEQNVVSWAKPYFKDKSKFNMLVDPLLEGNYPEKGLHQAVAVAAMCLQEEPSTRPLISDVVTALEYLTMELE</sequence>
<keyword evidence="7" id="KW-0418">Kinase</keyword>
<dbReference type="GO" id="GO:0005886">
    <property type="term" value="C:plasma membrane"/>
    <property type="evidence" value="ECO:0007669"/>
    <property type="project" value="UniProtKB-SubCell"/>
</dbReference>
<evidence type="ECO:0000256" key="1">
    <source>
        <dbReference type="ARBA" id="ARBA00004193"/>
    </source>
</evidence>
<comment type="caution">
    <text evidence="14">The sequence shown here is derived from an EMBL/GenBank/DDBJ whole genome shotgun (WGS) entry which is preliminary data.</text>
</comment>
<keyword evidence="10" id="KW-0449">Lipoprotein</keyword>
<evidence type="ECO:0000256" key="9">
    <source>
        <dbReference type="ARBA" id="ARBA00023136"/>
    </source>
</evidence>
<dbReference type="FunFam" id="3.30.200.20:FF:000178">
    <property type="entry name" value="serine/threonine-protein kinase PBS1-like"/>
    <property type="match status" value="1"/>
</dbReference>
<dbReference type="AlphaFoldDB" id="A0AAV3P6Y0"/>
<feature type="domain" description="Protein kinase" evidence="13">
    <location>
        <begin position="73"/>
        <end position="350"/>
    </location>
</feature>
<keyword evidence="4 12" id="KW-0723">Serine/threonine-protein kinase</keyword>
<evidence type="ECO:0000256" key="2">
    <source>
        <dbReference type="ARBA" id="ARBA00008684"/>
    </source>
</evidence>
<dbReference type="InterPro" id="IPR017441">
    <property type="entry name" value="Protein_kinase_ATP_BS"/>
</dbReference>
<evidence type="ECO:0000313" key="15">
    <source>
        <dbReference type="Proteomes" id="UP001454036"/>
    </source>
</evidence>
<keyword evidence="6 11" id="KW-0547">Nucleotide-binding</keyword>
<dbReference type="GO" id="GO:0005524">
    <property type="term" value="F:ATP binding"/>
    <property type="evidence" value="ECO:0007669"/>
    <property type="project" value="UniProtKB-UniRule"/>
</dbReference>
<keyword evidence="3" id="KW-1003">Cell membrane</keyword>
<name>A0AAV3P6Y0_LITER</name>
<dbReference type="PANTHER" id="PTHR47985">
    <property type="entry name" value="OS07G0668900 PROTEIN"/>
    <property type="match status" value="1"/>
</dbReference>
<evidence type="ECO:0000256" key="11">
    <source>
        <dbReference type="PROSITE-ProRule" id="PRU10141"/>
    </source>
</evidence>
<keyword evidence="5" id="KW-0808">Transferase</keyword>
<gene>
    <name evidence="14" type="ORF">LIER_07134</name>
</gene>
<dbReference type="SUPFAM" id="SSF56112">
    <property type="entry name" value="Protein kinase-like (PK-like)"/>
    <property type="match status" value="1"/>
</dbReference>
<evidence type="ECO:0000256" key="12">
    <source>
        <dbReference type="RuleBase" id="RU000304"/>
    </source>
</evidence>
<accession>A0AAV3P6Y0</accession>
<dbReference type="PANTHER" id="PTHR47985:SF92">
    <property type="entry name" value="SERINE_THREONINE-PROTEIN KINASE PBL23-RELATED"/>
    <property type="match status" value="1"/>
</dbReference>
<feature type="binding site" evidence="11">
    <location>
        <position position="102"/>
    </location>
    <ligand>
        <name>ATP</name>
        <dbReference type="ChEBI" id="CHEBI:30616"/>
    </ligand>
</feature>
<keyword evidence="8 11" id="KW-0067">ATP-binding</keyword>
<dbReference type="Proteomes" id="UP001454036">
    <property type="component" value="Unassembled WGS sequence"/>
</dbReference>
<evidence type="ECO:0000256" key="7">
    <source>
        <dbReference type="ARBA" id="ARBA00022777"/>
    </source>
</evidence>
<dbReference type="Gene3D" id="3.30.200.20">
    <property type="entry name" value="Phosphorylase Kinase, domain 1"/>
    <property type="match status" value="1"/>
</dbReference>
<comment type="subcellular location">
    <subcellularLocation>
        <location evidence="1">Cell membrane</location>
        <topology evidence="1">Lipid-anchor</topology>
    </subcellularLocation>
</comment>
<organism evidence="14 15">
    <name type="scientific">Lithospermum erythrorhizon</name>
    <name type="common">Purple gromwell</name>
    <name type="synonym">Lithospermum officinale var. erythrorhizon</name>
    <dbReference type="NCBI Taxonomy" id="34254"/>
    <lineage>
        <taxon>Eukaryota</taxon>
        <taxon>Viridiplantae</taxon>
        <taxon>Streptophyta</taxon>
        <taxon>Embryophyta</taxon>
        <taxon>Tracheophyta</taxon>
        <taxon>Spermatophyta</taxon>
        <taxon>Magnoliopsida</taxon>
        <taxon>eudicotyledons</taxon>
        <taxon>Gunneridae</taxon>
        <taxon>Pentapetalae</taxon>
        <taxon>asterids</taxon>
        <taxon>lamiids</taxon>
        <taxon>Boraginales</taxon>
        <taxon>Boraginaceae</taxon>
        <taxon>Boraginoideae</taxon>
        <taxon>Lithospermeae</taxon>
        <taxon>Lithospermum</taxon>
    </lineage>
</organism>
<evidence type="ECO:0000256" key="8">
    <source>
        <dbReference type="ARBA" id="ARBA00022840"/>
    </source>
</evidence>
<dbReference type="FunFam" id="1.10.510.10:FF:000032">
    <property type="entry name" value="Serine/threonine-protein kinase PBS1"/>
    <property type="match status" value="1"/>
</dbReference>
<keyword evidence="15" id="KW-1185">Reference proteome</keyword>
<evidence type="ECO:0000256" key="5">
    <source>
        <dbReference type="ARBA" id="ARBA00022679"/>
    </source>
</evidence>
<dbReference type="InterPro" id="IPR008271">
    <property type="entry name" value="Ser/Thr_kinase_AS"/>
</dbReference>
<dbReference type="EMBL" id="BAABME010001079">
    <property type="protein sequence ID" value="GAA0147434.1"/>
    <property type="molecule type" value="Genomic_DNA"/>
</dbReference>